<dbReference type="InterPro" id="IPR007318">
    <property type="entry name" value="Phopholipid_MeTrfase"/>
</dbReference>
<evidence type="ECO:0000256" key="4">
    <source>
        <dbReference type="ARBA" id="ARBA00023136"/>
    </source>
</evidence>
<gene>
    <name evidence="6" type="ORF">SDC9_56005</name>
</gene>
<comment type="caution">
    <text evidence="6">The sequence shown here is derived from an EMBL/GenBank/DDBJ whole genome shotgun (WGS) entry which is preliminary data.</text>
</comment>
<reference evidence="6" key="1">
    <citation type="submission" date="2019-08" db="EMBL/GenBank/DDBJ databases">
        <authorList>
            <person name="Kucharzyk K."/>
            <person name="Murdoch R.W."/>
            <person name="Higgins S."/>
            <person name="Loffler F."/>
        </authorList>
    </citation>
    <scope>NUCLEOTIDE SEQUENCE</scope>
</reference>
<sequence length="186" mass="20635">MRYLAAGVLFCVILLVIARSLRLRSLGIHAVQIGKYDKKEFLILPFVLLYLYVVLASLFGWFVPGSEVLSSPALVITGGVLCVLGFALFVAALIALGRSFRVGLDETHPGELVTRGVFAVTRNPIYLSFILILTGVFLAIPNWILLLLLFGGIMLFHRQMEIEEKSLLAVYSAAYADYCKKVGRYF</sequence>
<keyword evidence="3 5" id="KW-1133">Transmembrane helix</keyword>
<dbReference type="PANTHER" id="PTHR12714">
    <property type="entry name" value="PROTEIN-S ISOPRENYLCYSTEINE O-METHYLTRANSFERASE"/>
    <property type="match status" value="1"/>
</dbReference>
<evidence type="ECO:0000313" key="6">
    <source>
        <dbReference type="EMBL" id="MPM09683.1"/>
    </source>
</evidence>
<protein>
    <recommendedName>
        <fullName evidence="7">Isoprenylcysteine carboxylmethyltransferase family protein</fullName>
    </recommendedName>
</protein>
<evidence type="ECO:0008006" key="7">
    <source>
        <dbReference type="Google" id="ProtNLM"/>
    </source>
</evidence>
<dbReference type="Pfam" id="PF04191">
    <property type="entry name" value="PEMT"/>
    <property type="match status" value="1"/>
</dbReference>
<organism evidence="6">
    <name type="scientific">bioreactor metagenome</name>
    <dbReference type="NCBI Taxonomy" id="1076179"/>
    <lineage>
        <taxon>unclassified sequences</taxon>
        <taxon>metagenomes</taxon>
        <taxon>ecological metagenomes</taxon>
    </lineage>
</organism>
<dbReference type="GO" id="GO:0012505">
    <property type="term" value="C:endomembrane system"/>
    <property type="evidence" value="ECO:0007669"/>
    <property type="project" value="UniProtKB-SubCell"/>
</dbReference>
<proteinExistence type="predicted"/>
<feature type="transmembrane region" description="Helical" evidence="5">
    <location>
        <begin position="74"/>
        <end position="96"/>
    </location>
</feature>
<keyword evidence="2 5" id="KW-0812">Transmembrane</keyword>
<dbReference type="GO" id="GO:0016740">
    <property type="term" value="F:transferase activity"/>
    <property type="evidence" value="ECO:0007669"/>
    <property type="project" value="UniProtKB-ARBA"/>
</dbReference>
<accession>A0A644X5U8</accession>
<comment type="subcellular location">
    <subcellularLocation>
        <location evidence="1">Endomembrane system</location>
        <topology evidence="1">Multi-pass membrane protein</topology>
    </subcellularLocation>
</comment>
<dbReference type="PANTHER" id="PTHR12714:SF9">
    <property type="entry name" value="PROTEIN-S-ISOPRENYLCYSTEINE O-METHYLTRANSFERASE"/>
    <property type="match status" value="1"/>
</dbReference>
<dbReference type="AlphaFoldDB" id="A0A644X5U8"/>
<dbReference type="EMBL" id="VSSQ01001599">
    <property type="protein sequence ID" value="MPM09683.1"/>
    <property type="molecule type" value="Genomic_DNA"/>
</dbReference>
<dbReference type="Gene3D" id="1.20.120.1630">
    <property type="match status" value="1"/>
</dbReference>
<evidence type="ECO:0000256" key="5">
    <source>
        <dbReference type="SAM" id="Phobius"/>
    </source>
</evidence>
<evidence type="ECO:0000256" key="2">
    <source>
        <dbReference type="ARBA" id="ARBA00022692"/>
    </source>
</evidence>
<feature type="transmembrane region" description="Helical" evidence="5">
    <location>
        <begin position="125"/>
        <end position="156"/>
    </location>
</feature>
<name>A0A644X5U8_9ZZZZ</name>
<keyword evidence="4 5" id="KW-0472">Membrane</keyword>
<evidence type="ECO:0000256" key="1">
    <source>
        <dbReference type="ARBA" id="ARBA00004127"/>
    </source>
</evidence>
<evidence type="ECO:0000256" key="3">
    <source>
        <dbReference type="ARBA" id="ARBA00022989"/>
    </source>
</evidence>
<feature type="transmembrane region" description="Helical" evidence="5">
    <location>
        <begin position="42"/>
        <end position="62"/>
    </location>
</feature>